<dbReference type="PROSITE" id="PS00134">
    <property type="entry name" value="TRYPSIN_HIS"/>
    <property type="match status" value="1"/>
</dbReference>
<dbReference type="InterPro" id="IPR043504">
    <property type="entry name" value="Peptidase_S1_PA_chymotrypsin"/>
</dbReference>
<evidence type="ECO:0000256" key="6">
    <source>
        <dbReference type="ARBA" id="ARBA00022801"/>
    </source>
</evidence>
<evidence type="ECO:0000256" key="3">
    <source>
        <dbReference type="ARBA" id="ARBA00022656"/>
    </source>
</evidence>
<dbReference type="PROSITE" id="PS50240">
    <property type="entry name" value="TRYPSIN_DOM"/>
    <property type="match status" value="1"/>
</dbReference>
<reference evidence="15" key="2">
    <citation type="submission" date="2020-12" db="EMBL/GenBank/DDBJ databases">
        <authorList>
            <person name="Kanost M."/>
        </authorList>
    </citation>
    <scope>NUCLEOTIDE SEQUENCE</scope>
</reference>
<protein>
    <recommendedName>
        <fullName evidence="14">Peptidase S1 domain-containing protein</fullName>
    </recommendedName>
</protein>
<evidence type="ECO:0000256" key="7">
    <source>
        <dbReference type="ARBA" id="ARBA00022825"/>
    </source>
</evidence>
<dbReference type="FunFam" id="2.40.10.10:FF:000068">
    <property type="entry name" value="transmembrane protease serine 2"/>
    <property type="match status" value="1"/>
</dbReference>
<dbReference type="InterPro" id="IPR018114">
    <property type="entry name" value="TRYPSIN_HIS"/>
</dbReference>
<evidence type="ECO:0000256" key="1">
    <source>
        <dbReference type="ARBA" id="ARBA00004239"/>
    </source>
</evidence>
<keyword evidence="10" id="KW-1199">Hemostasis impairing toxin</keyword>
<dbReference type="InterPro" id="IPR009003">
    <property type="entry name" value="Peptidase_S1_PA"/>
</dbReference>
<sequence>MDTRVQLNTVSNMNVTAVVVSVVVALVAHASGATIPQVGELLETNYHEVAGIPAAARIKCGEEAQDFDGARIVGGSAAGVGAYPHLGGLVITLTTGATSVCGSSLLSTTRAVTAAHCWRDSRNQARQFTVVLGSTRLFSGGVRHNTNTVAVHSGYNVHTLLNDVAMITLPSVSYTNAIQPINLPSGSLASSNFAGTWAQAAGFGRTSDNAGISNNQFLSHVSLQVITNAVCQQTFGNTVAASTLCTSGAGGRSTCSGDSGGPLSINSGGQRVLIGIVSFGSSRGCQLGLPAGFARVTSFASWIQSRL</sequence>
<comment type="caution">
    <text evidence="15">The sequence shown here is derived from an EMBL/GenBank/DDBJ whole genome shotgun (WGS) entry which is preliminary data.</text>
</comment>
<dbReference type="InterPro" id="IPR001254">
    <property type="entry name" value="Trypsin_dom"/>
</dbReference>
<dbReference type="PANTHER" id="PTHR24276:SF91">
    <property type="entry name" value="AT26814P-RELATED"/>
    <property type="match status" value="1"/>
</dbReference>
<evidence type="ECO:0000256" key="8">
    <source>
        <dbReference type="ARBA" id="ARBA00023145"/>
    </source>
</evidence>
<comment type="similarity">
    <text evidence="2">Belongs to the peptidase S1 family.</text>
</comment>
<feature type="domain" description="Peptidase S1" evidence="14">
    <location>
        <begin position="72"/>
        <end position="307"/>
    </location>
</feature>
<gene>
    <name evidence="15" type="ORF">O3G_MSEX011499</name>
</gene>
<dbReference type="OrthoDB" id="5565075at2759"/>
<evidence type="ECO:0000259" key="14">
    <source>
        <dbReference type="PROSITE" id="PS50240"/>
    </source>
</evidence>
<evidence type="ECO:0000256" key="12">
    <source>
        <dbReference type="ARBA" id="ARBA00084094"/>
    </source>
</evidence>
<evidence type="ECO:0000256" key="13">
    <source>
        <dbReference type="RuleBase" id="RU363034"/>
    </source>
</evidence>
<proteinExistence type="inferred from homology"/>
<evidence type="ECO:0000256" key="2">
    <source>
        <dbReference type="ARBA" id="ARBA00007664"/>
    </source>
</evidence>
<keyword evidence="8" id="KW-0865">Zymogen</keyword>
<dbReference type="CDD" id="cd00190">
    <property type="entry name" value="Tryp_SPc"/>
    <property type="match status" value="1"/>
</dbReference>
<dbReference type="PROSITE" id="PS00135">
    <property type="entry name" value="TRYPSIN_SER"/>
    <property type="match status" value="1"/>
</dbReference>
<evidence type="ECO:0000256" key="5">
    <source>
        <dbReference type="ARBA" id="ARBA00022729"/>
    </source>
</evidence>
<keyword evidence="6 13" id="KW-0378">Hydrolase</keyword>
<keyword evidence="3" id="KW-0800">Toxin</keyword>
<keyword evidence="12" id="KW-1205">Fibrinolytic toxin</keyword>
<dbReference type="SMART" id="SM00020">
    <property type="entry name" value="Tryp_SPc"/>
    <property type="match status" value="1"/>
</dbReference>
<evidence type="ECO:0000256" key="10">
    <source>
        <dbReference type="ARBA" id="ARBA00023240"/>
    </source>
</evidence>
<evidence type="ECO:0000313" key="16">
    <source>
        <dbReference type="Proteomes" id="UP000791440"/>
    </source>
</evidence>
<dbReference type="InterPro" id="IPR001314">
    <property type="entry name" value="Peptidase_S1A"/>
</dbReference>
<keyword evidence="16" id="KW-1185">Reference proteome</keyword>
<dbReference type="AlphaFoldDB" id="A0A921ZKD3"/>
<organism evidence="15 16">
    <name type="scientific">Manduca sexta</name>
    <name type="common">Tobacco hawkmoth</name>
    <name type="synonym">Tobacco hornworm</name>
    <dbReference type="NCBI Taxonomy" id="7130"/>
    <lineage>
        <taxon>Eukaryota</taxon>
        <taxon>Metazoa</taxon>
        <taxon>Ecdysozoa</taxon>
        <taxon>Arthropoda</taxon>
        <taxon>Hexapoda</taxon>
        <taxon>Insecta</taxon>
        <taxon>Pterygota</taxon>
        <taxon>Neoptera</taxon>
        <taxon>Endopterygota</taxon>
        <taxon>Lepidoptera</taxon>
        <taxon>Glossata</taxon>
        <taxon>Ditrysia</taxon>
        <taxon>Bombycoidea</taxon>
        <taxon>Sphingidae</taxon>
        <taxon>Sphinginae</taxon>
        <taxon>Sphingini</taxon>
        <taxon>Manduca</taxon>
    </lineage>
</organism>
<dbReference type="PRINTS" id="PR00722">
    <property type="entry name" value="CHYMOTRYPSIN"/>
</dbReference>
<dbReference type="GO" id="GO:0006508">
    <property type="term" value="P:proteolysis"/>
    <property type="evidence" value="ECO:0007669"/>
    <property type="project" value="UniProtKB-KW"/>
</dbReference>
<evidence type="ECO:0000256" key="9">
    <source>
        <dbReference type="ARBA" id="ARBA00023157"/>
    </source>
</evidence>
<keyword evidence="4 13" id="KW-0645">Protease</keyword>
<keyword evidence="9" id="KW-1015">Disulfide bond</keyword>
<dbReference type="SUPFAM" id="SSF50494">
    <property type="entry name" value="Trypsin-like serine proteases"/>
    <property type="match status" value="1"/>
</dbReference>
<dbReference type="Gene3D" id="2.40.10.10">
    <property type="entry name" value="Trypsin-like serine proteases"/>
    <property type="match status" value="2"/>
</dbReference>
<evidence type="ECO:0000313" key="15">
    <source>
        <dbReference type="EMBL" id="KAG6459627.1"/>
    </source>
</evidence>
<dbReference type="InterPro" id="IPR033116">
    <property type="entry name" value="TRYPSIN_SER"/>
</dbReference>
<dbReference type="GO" id="GO:0004252">
    <property type="term" value="F:serine-type endopeptidase activity"/>
    <property type="evidence" value="ECO:0007669"/>
    <property type="project" value="InterPro"/>
</dbReference>
<dbReference type="EMBL" id="JH668630">
    <property type="protein sequence ID" value="KAG6459627.1"/>
    <property type="molecule type" value="Genomic_DNA"/>
</dbReference>
<evidence type="ECO:0000256" key="11">
    <source>
        <dbReference type="ARBA" id="ARBA00055534"/>
    </source>
</evidence>
<keyword evidence="5" id="KW-0732">Signal</keyword>
<accession>A0A921ZKD3</accession>
<dbReference type="GO" id="GO:0005576">
    <property type="term" value="C:extracellular region"/>
    <property type="evidence" value="ECO:0007669"/>
    <property type="project" value="UniProtKB-SubCell"/>
</dbReference>
<evidence type="ECO:0000256" key="4">
    <source>
        <dbReference type="ARBA" id="ARBA00022670"/>
    </source>
</evidence>
<name>A0A921ZKD3_MANSE</name>
<dbReference type="PANTHER" id="PTHR24276">
    <property type="entry name" value="POLYSERASE-RELATED"/>
    <property type="match status" value="1"/>
</dbReference>
<dbReference type="InterPro" id="IPR050430">
    <property type="entry name" value="Peptidase_S1"/>
</dbReference>
<keyword evidence="7 13" id="KW-0720">Serine protease</keyword>
<dbReference type="FunFam" id="2.40.10.10:FF:000025">
    <property type="entry name" value="serine proteases 1/2"/>
    <property type="match status" value="1"/>
</dbReference>
<comment type="function">
    <text evidence="11">Fibrinolytic activity; shows preferential cleavage of Arg-Gly bonds in all three fibrinogen chains. Contact with the caterpillars causes severe bleeding, due the anticoagulant effect of the protein.</text>
</comment>
<reference evidence="15" key="1">
    <citation type="journal article" date="2016" name="Insect Biochem. Mol. Biol.">
        <title>Multifaceted biological insights from a draft genome sequence of the tobacco hornworm moth, Manduca sexta.</title>
        <authorList>
            <person name="Kanost M.R."/>
            <person name="Arrese E.L."/>
            <person name="Cao X."/>
            <person name="Chen Y.R."/>
            <person name="Chellapilla S."/>
            <person name="Goldsmith M.R."/>
            <person name="Grosse-Wilde E."/>
            <person name="Heckel D.G."/>
            <person name="Herndon N."/>
            <person name="Jiang H."/>
            <person name="Papanicolaou A."/>
            <person name="Qu J."/>
            <person name="Soulages J.L."/>
            <person name="Vogel H."/>
            <person name="Walters J."/>
            <person name="Waterhouse R.M."/>
            <person name="Ahn S.J."/>
            <person name="Almeida F.C."/>
            <person name="An C."/>
            <person name="Aqrawi P."/>
            <person name="Bretschneider A."/>
            <person name="Bryant W.B."/>
            <person name="Bucks S."/>
            <person name="Chao H."/>
            <person name="Chevignon G."/>
            <person name="Christen J.M."/>
            <person name="Clarke D.F."/>
            <person name="Dittmer N.T."/>
            <person name="Ferguson L.C.F."/>
            <person name="Garavelou S."/>
            <person name="Gordon K.H.J."/>
            <person name="Gunaratna R.T."/>
            <person name="Han Y."/>
            <person name="Hauser F."/>
            <person name="He Y."/>
            <person name="Heidel-Fischer H."/>
            <person name="Hirsh A."/>
            <person name="Hu Y."/>
            <person name="Jiang H."/>
            <person name="Kalra D."/>
            <person name="Klinner C."/>
            <person name="Konig C."/>
            <person name="Kovar C."/>
            <person name="Kroll A.R."/>
            <person name="Kuwar S.S."/>
            <person name="Lee S.L."/>
            <person name="Lehman R."/>
            <person name="Li K."/>
            <person name="Li Z."/>
            <person name="Liang H."/>
            <person name="Lovelace S."/>
            <person name="Lu Z."/>
            <person name="Mansfield J.H."/>
            <person name="McCulloch K.J."/>
            <person name="Mathew T."/>
            <person name="Morton B."/>
            <person name="Muzny D.M."/>
            <person name="Neunemann D."/>
            <person name="Ongeri F."/>
            <person name="Pauchet Y."/>
            <person name="Pu L.L."/>
            <person name="Pyrousis I."/>
            <person name="Rao X.J."/>
            <person name="Redding A."/>
            <person name="Roesel C."/>
            <person name="Sanchez-Gracia A."/>
            <person name="Schaack S."/>
            <person name="Shukla A."/>
            <person name="Tetreau G."/>
            <person name="Wang Y."/>
            <person name="Xiong G.H."/>
            <person name="Traut W."/>
            <person name="Walsh T.K."/>
            <person name="Worley K.C."/>
            <person name="Wu D."/>
            <person name="Wu W."/>
            <person name="Wu Y.Q."/>
            <person name="Zhang X."/>
            <person name="Zou Z."/>
            <person name="Zucker H."/>
            <person name="Briscoe A.D."/>
            <person name="Burmester T."/>
            <person name="Clem R.J."/>
            <person name="Feyereisen R."/>
            <person name="Grimmelikhuijzen C.J.P."/>
            <person name="Hamodrakas S.J."/>
            <person name="Hansson B.S."/>
            <person name="Huguet E."/>
            <person name="Jermiin L.S."/>
            <person name="Lan Q."/>
            <person name="Lehman H.K."/>
            <person name="Lorenzen M."/>
            <person name="Merzendorfer H."/>
            <person name="Michalopoulos I."/>
            <person name="Morton D.B."/>
            <person name="Muthukrishnan S."/>
            <person name="Oakeshott J.G."/>
            <person name="Palmer W."/>
            <person name="Park Y."/>
            <person name="Passarelli A.L."/>
            <person name="Rozas J."/>
            <person name="Schwartz L.M."/>
            <person name="Smith W."/>
            <person name="Southgate A."/>
            <person name="Vilcinskas A."/>
            <person name="Vogt R."/>
            <person name="Wang P."/>
            <person name="Werren J."/>
            <person name="Yu X.Q."/>
            <person name="Zhou J.J."/>
            <person name="Brown S.J."/>
            <person name="Scherer S.E."/>
            <person name="Richards S."/>
            <person name="Blissard G.W."/>
        </authorList>
    </citation>
    <scope>NUCLEOTIDE SEQUENCE</scope>
</reference>
<dbReference type="Proteomes" id="UP000791440">
    <property type="component" value="Unassembled WGS sequence"/>
</dbReference>
<dbReference type="GO" id="GO:0090729">
    <property type="term" value="F:toxin activity"/>
    <property type="evidence" value="ECO:0007669"/>
    <property type="project" value="UniProtKB-KW"/>
</dbReference>
<comment type="subcellular location">
    <subcellularLocation>
        <location evidence="1">Secreted</location>
        <location evidence="1">Extracellular space</location>
    </subcellularLocation>
</comment>
<dbReference type="Pfam" id="PF00089">
    <property type="entry name" value="Trypsin"/>
    <property type="match status" value="1"/>
</dbReference>